<accession>A0A6L4WW39</accession>
<sequence>MKNKKFILFFLLIGMFANSATISQMIGESTTLIDVEDLGIEPYVETPSTSSCACSAKINSTLQDLKKEVKDYTDESIESFTKMREQIKETKHEVANRTNNIEDDKYYNMLNNGSNAIKGNISSTNIAKYKLLGYNNVVLFSSDGLIAKKEQLGNIYSAINSLADLEISLKLSLKEKGLNK</sequence>
<feature type="chain" id="PRO_5026773631" description="OmpH family outer membrane protein" evidence="1">
    <location>
        <begin position="21"/>
        <end position="180"/>
    </location>
</feature>
<reference evidence="2 3" key="1">
    <citation type="submission" date="2019-10" db="EMBL/GenBank/DDBJ databases">
        <title>Poseidonibacter ostreae sp. nov., isolated from the gut of the Ostrea denselamellosa.</title>
        <authorList>
            <person name="Choi A."/>
        </authorList>
    </citation>
    <scope>NUCLEOTIDE SEQUENCE [LARGE SCALE GENOMIC DNA]</scope>
    <source>
        <strain evidence="2 3">SJOD-M-33</strain>
    </source>
</reference>
<protein>
    <recommendedName>
        <fullName evidence="4">OmpH family outer membrane protein</fullName>
    </recommendedName>
</protein>
<evidence type="ECO:0000313" key="2">
    <source>
        <dbReference type="EMBL" id="KAB7891282.1"/>
    </source>
</evidence>
<keyword evidence="1" id="KW-0732">Signal</keyword>
<organism evidence="2 3">
    <name type="scientific">Poseidonibacter ostreae</name>
    <dbReference type="NCBI Taxonomy" id="2654171"/>
    <lineage>
        <taxon>Bacteria</taxon>
        <taxon>Pseudomonadati</taxon>
        <taxon>Campylobacterota</taxon>
        <taxon>Epsilonproteobacteria</taxon>
        <taxon>Campylobacterales</taxon>
        <taxon>Arcobacteraceae</taxon>
        <taxon>Poseidonibacter</taxon>
    </lineage>
</organism>
<name>A0A6L4WW39_9BACT</name>
<proteinExistence type="predicted"/>
<evidence type="ECO:0000256" key="1">
    <source>
        <dbReference type="SAM" id="SignalP"/>
    </source>
</evidence>
<dbReference type="AlphaFoldDB" id="A0A6L4WW39"/>
<evidence type="ECO:0000313" key="3">
    <source>
        <dbReference type="Proteomes" id="UP000472839"/>
    </source>
</evidence>
<comment type="caution">
    <text evidence="2">The sequence shown here is derived from an EMBL/GenBank/DDBJ whole genome shotgun (WGS) entry which is preliminary data.</text>
</comment>
<gene>
    <name evidence="2" type="ORF">GBG19_00165</name>
</gene>
<dbReference type="EMBL" id="WFKK01000001">
    <property type="protein sequence ID" value="KAB7891282.1"/>
    <property type="molecule type" value="Genomic_DNA"/>
</dbReference>
<dbReference type="Proteomes" id="UP000472839">
    <property type="component" value="Unassembled WGS sequence"/>
</dbReference>
<dbReference type="RefSeq" id="WP_152279384.1">
    <property type="nucleotide sequence ID" value="NZ_WFKK01000001.1"/>
</dbReference>
<evidence type="ECO:0008006" key="4">
    <source>
        <dbReference type="Google" id="ProtNLM"/>
    </source>
</evidence>
<feature type="signal peptide" evidence="1">
    <location>
        <begin position="1"/>
        <end position="20"/>
    </location>
</feature>